<feature type="region of interest" description="Disordered" evidence="1">
    <location>
        <begin position="94"/>
        <end position="113"/>
    </location>
</feature>
<organism evidence="2 3">
    <name type="scientific">Pleurodeles waltl</name>
    <name type="common">Iberian ribbed newt</name>
    <dbReference type="NCBI Taxonomy" id="8319"/>
    <lineage>
        <taxon>Eukaryota</taxon>
        <taxon>Metazoa</taxon>
        <taxon>Chordata</taxon>
        <taxon>Craniata</taxon>
        <taxon>Vertebrata</taxon>
        <taxon>Euteleostomi</taxon>
        <taxon>Amphibia</taxon>
        <taxon>Batrachia</taxon>
        <taxon>Caudata</taxon>
        <taxon>Salamandroidea</taxon>
        <taxon>Salamandridae</taxon>
        <taxon>Pleurodelinae</taxon>
        <taxon>Pleurodeles</taxon>
    </lineage>
</organism>
<evidence type="ECO:0000256" key="1">
    <source>
        <dbReference type="SAM" id="MobiDB-lite"/>
    </source>
</evidence>
<keyword evidence="3" id="KW-1185">Reference proteome</keyword>
<evidence type="ECO:0000313" key="3">
    <source>
        <dbReference type="Proteomes" id="UP001066276"/>
    </source>
</evidence>
<accession>A0AAV7Q327</accession>
<dbReference type="Proteomes" id="UP001066276">
    <property type="component" value="Chromosome 6"/>
</dbReference>
<name>A0AAV7Q327_PLEWA</name>
<dbReference type="AlphaFoldDB" id="A0AAV7Q327"/>
<gene>
    <name evidence="2" type="ORF">NDU88_001105</name>
</gene>
<protein>
    <submittedName>
        <fullName evidence="2">Uncharacterized protein</fullName>
    </submittedName>
</protein>
<dbReference type="EMBL" id="JANPWB010000010">
    <property type="protein sequence ID" value="KAJ1134654.1"/>
    <property type="molecule type" value="Genomic_DNA"/>
</dbReference>
<proteinExistence type="predicted"/>
<reference evidence="2" key="1">
    <citation type="journal article" date="2022" name="bioRxiv">
        <title>Sequencing and chromosome-scale assembly of the giantPleurodeles waltlgenome.</title>
        <authorList>
            <person name="Brown T."/>
            <person name="Elewa A."/>
            <person name="Iarovenko S."/>
            <person name="Subramanian E."/>
            <person name="Araus A.J."/>
            <person name="Petzold A."/>
            <person name="Susuki M."/>
            <person name="Suzuki K.-i.T."/>
            <person name="Hayashi T."/>
            <person name="Toyoda A."/>
            <person name="Oliveira C."/>
            <person name="Osipova E."/>
            <person name="Leigh N.D."/>
            <person name="Simon A."/>
            <person name="Yun M.H."/>
        </authorList>
    </citation>
    <scope>NUCLEOTIDE SEQUENCE</scope>
    <source>
        <strain evidence="2">20211129_DDA</strain>
        <tissue evidence="2">Liver</tissue>
    </source>
</reference>
<evidence type="ECO:0000313" key="2">
    <source>
        <dbReference type="EMBL" id="KAJ1134654.1"/>
    </source>
</evidence>
<sequence>MLAEEPGEEAGLKFTAAESVSGMRESSPQWHVAGRGTVRVYYPRTLVRAVAPRLASYKKRLSFHGPGRATPALAAHCARLPLLARSAPLCTSLSPPEGSCADGRGVRAQLSSA</sequence>
<comment type="caution">
    <text evidence="2">The sequence shown here is derived from an EMBL/GenBank/DDBJ whole genome shotgun (WGS) entry which is preliminary data.</text>
</comment>